<dbReference type="PANTHER" id="PTHR10010">
    <property type="entry name" value="SOLUTE CARRIER FAMILY 34 SODIUM PHOSPHATE , MEMBER 2-RELATED"/>
    <property type="match status" value="1"/>
</dbReference>
<dbReference type="SUPFAM" id="SSF109755">
    <property type="entry name" value="PhoU-like"/>
    <property type="match status" value="1"/>
</dbReference>
<dbReference type="PANTHER" id="PTHR10010:SF46">
    <property type="entry name" value="SODIUM-DEPENDENT PHOSPHATE TRANSPORT PROTEIN 2B"/>
    <property type="match status" value="1"/>
</dbReference>
<feature type="transmembrane region" description="Helical" evidence="6">
    <location>
        <begin position="135"/>
        <end position="152"/>
    </location>
</feature>
<feature type="domain" description="PhoU" evidence="7">
    <location>
        <begin position="339"/>
        <end position="415"/>
    </location>
</feature>
<dbReference type="Gene3D" id="1.20.58.220">
    <property type="entry name" value="Phosphate transport system protein phou homolog 2, domain 2"/>
    <property type="match status" value="1"/>
</dbReference>
<feature type="transmembrane region" description="Helical" evidence="6">
    <location>
        <begin position="87"/>
        <end position="115"/>
    </location>
</feature>
<keyword evidence="4 6" id="KW-1133">Transmembrane helix</keyword>
<feature type="transmembrane region" description="Helical" evidence="6">
    <location>
        <begin position="236"/>
        <end position="256"/>
    </location>
</feature>
<dbReference type="OrthoDB" id="5778511at2"/>
<dbReference type="GO" id="GO:0005436">
    <property type="term" value="F:sodium:phosphate symporter activity"/>
    <property type="evidence" value="ECO:0007669"/>
    <property type="project" value="InterPro"/>
</dbReference>
<comment type="caution">
    <text evidence="8">The sequence shown here is derived from an EMBL/GenBank/DDBJ whole genome shotgun (WGS) entry which is preliminary data.</text>
</comment>
<dbReference type="InterPro" id="IPR026022">
    <property type="entry name" value="PhoU_dom"/>
</dbReference>
<evidence type="ECO:0000256" key="5">
    <source>
        <dbReference type="ARBA" id="ARBA00023136"/>
    </source>
</evidence>
<dbReference type="Pfam" id="PF01895">
    <property type="entry name" value="PhoU"/>
    <property type="match status" value="2"/>
</dbReference>
<accession>A0A418SNG3</accession>
<feature type="domain" description="PhoU" evidence="7">
    <location>
        <begin position="443"/>
        <end position="525"/>
    </location>
</feature>
<evidence type="ECO:0000256" key="2">
    <source>
        <dbReference type="ARBA" id="ARBA00022475"/>
    </source>
</evidence>
<keyword evidence="2" id="KW-1003">Cell membrane</keyword>
<feature type="transmembrane region" description="Helical" evidence="6">
    <location>
        <begin position="173"/>
        <end position="198"/>
    </location>
</feature>
<dbReference type="GO" id="GO:0044341">
    <property type="term" value="P:sodium-dependent phosphate transport"/>
    <property type="evidence" value="ECO:0007669"/>
    <property type="project" value="InterPro"/>
</dbReference>
<feature type="transmembrane region" description="Helical" evidence="6">
    <location>
        <begin position="204"/>
        <end position="224"/>
    </location>
</feature>
<sequence>MASFVVFFQIGGAVALLLFGLGLVRDGITTAFGIRLKTALGLGTRTGPRAFLSGVVATLGLQSSTATALLTASFRDRNLIGARMSQIVLLGANVGTALTALVISVGLQAIAPALILAGFAASRREKPAISGSGRALIGLGLMLISLTLLEVGTQPLRESPEIAAFLTMLDASWPVALLFAAIIAAICSSSLAAVLLVMTLNIPVGLTVALVLGANLGGAIPPVLATAKGRIAARRLTVGNLMIRAAGCLLVLPFAGQFAAALETVPMAMTGLAVEAHLAFNILLAVCIAPFTGLISRSLAHFLPDAEPSGEAPPQWLDDQALEVPALALGGASRQALSIGDDIARMLDQTRLAFTRNDSSSLSEVTVLEDRVDLRQQQVKTYLSRLGRDADEHDRRRSITILDYVINLEHVGDIIEMGLTASIRKKIGLQLRFSDAGYQELDAMFLMTMENLQMAQTIFMTRDVELARQLMEQKIEIRNRERQSAQRHLVRLRDGHQQSRETSSLHLDILRDLKRINAHLVSVAHPILNEEGLLIESRLRNV</sequence>
<feature type="transmembrane region" description="Helical" evidence="6">
    <location>
        <begin position="276"/>
        <end position="295"/>
    </location>
</feature>
<evidence type="ECO:0000313" key="8">
    <source>
        <dbReference type="EMBL" id="RJE82488.1"/>
    </source>
</evidence>
<dbReference type="NCBIfam" id="NF037997">
    <property type="entry name" value="Na_Pi_symport"/>
    <property type="match status" value="1"/>
</dbReference>
<comment type="subcellular location">
    <subcellularLocation>
        <location evidence="1">Cell membrane</location>
        <topology evidence="1">Multi-pass membrane protein</topology>
    </subcellularLocation>
</comment>
<evidence type="ECO:0000259" key="7">
    <source>
        <dbReference type="Pfam" id="PF01895"/>
    </source>
</evidence>
<evidence type="ECO:0000256" key="3">
    <source>
        <dbReference type="ARBA" id="ARBA00022692"/>
    </source>
</evidence>
<keyword evidence="3 6" id="KW-0812">Transmembrane</keyword>
<evidence type="ECO:0000256" key="4">
    <source>
        <dbReference type="ARBA" id="ARBA00022989"/>
    </source>
</evidence>
<dbReference type="Proteomes" id="UP000284202">
    <property type="component" value="Unassembled WGS sequence"/>
</dbReference>
<proteinExistence type="predicted"/>
<dbReference type="InterPro" id="IPR003841">
    <property type="entry name" value="Na/Pi_transpt"/>
</dbReference>
<keyword evidence="5 6" id="KW-0472">Membrane</keyword>
<evidence type="ECO:0000313" key="9">
    <source>
        <dbReference type="Proteomes" id="UP000284202"/>
    </source>
</evidence>
<protein>
    <submittedName>
        <fullName evidence="8">Na/Pi cotransporter family protein</fullName>
    </submittedName>
</protein>
<dbReference type="RefSeq" id="WP_119751480.1">
    <property type="nucleotide sequence ID" value="NZ_QZCG01000015.1"/>
</dbReference>
<feature type="transmembrane region" description="Helical" evidence="6">
    <location>
        <begin position="50"/>
        <end position="75"/>
    </location>
</feature>
<dbReference type="InterPro" id="IPR038078">
    <property type="entry name" value="PhoU-like_sf"/>
</dbReference>
<dbReference type="AlphaFoldDB" id="A0A418SNG3"/>
<gene>
    <name evidence="8" type="ORF">D3P04_19120</name>
</gene>
<name>A0A418SNG3_9RHOB</name>
<keyword evidence="9" id="KW-1185">Reference proteome</keyword>
<evidence type="ECO:0000256" key="6">
    <source>
        <dbReference type="SAM" id="Phobius"/>
    </source>
</evidence>
<organism evidence="8 9">
    <name type="scientific">Paracoccus onubensis</name>
    <dbReference type="NCBI Taxonomy" id="1675788"/>
    <lineage>
        <taxon>Bacteria</taxon>
        <taxon>Pseudomonadati</taxon>
        <taxon>Pseudomonadota</taxon>
        <taxon>Alphaproteobacteria</taxon>
        <taxon>Rhodobacterales</taxon>
        <taxon>Paracoccaceae</taxon>
        <taxon>Paracoccus</taxon>
    </lineage>
</organism>
<evidence type="ECO:0000256" key="1">
    <source>
        <dbReference type="ARBA" id="ARBA00004651"/>
    </source>
</evidence>
<reference evidence="9" key="1">
    <citation type="submission" date="2018-09" db="EMBL/GenBank/DDBJ databases">
        <title>Acidovorax cavernicola nov. sp. isolated from Gruta de las Maravillas (Aracena, Spain).</title>
        <authorList>
            <person name="Jurado V."/>
            <person name="Gutierrez-Patricio S."/>
            <person name="Gonzalez-Pimentel J.L."/>
            <person name="Miller A.Z."/>
            <person name="Laiz L."/>
            <person name="Saiz-Jimenez C."/>
        </authorList>
    </citation>
    <scope>NUCLEOTIDE SEQUENCE [LARGE SCALE GENOMIC DNA]</scope>
    <source>
        <strain evidence="9">1011MAR3C25</strain>
    </source>
</reference>
<dbReference type="EMBL" id="QZCG01000015">
    <property type="protein sequence ID" value="RJE82488.1"/>
    <property type="molecule type" value="Genomic_DNA"/>
</dbReference>
<dbReference type="Pfam" id="PF02690">
    <property type="entry name" value="Na_Pi_cotrans"/>
    <property type="match status" value="1"/>
</dbReference>
<dbReference type="GO" id="GO:0005886">
    <property type="term" value="C:plasma membrane"/>
    <property type="evidence" value="ECO:0007669"/>
    <property type="project" value="UniProtKB-SubCell"/>
</dbReference>